<comment type="similarity">
    <text evidence="1">Belongs to the peptidase S1C family.</text>
</comment>
<reference evidence="6" key="1">
    <citation type="submission" date="2021-05" db="EMBL/GenBank/DDBJ databases">
        <title>The genome of the haptophyte Pavlova lutheri (Diacronema luteri, Pavlovales) - a model for lipid biosynthesis in eukaryotic algae.</title>
        <authorList>
            <person name="Hulatt C.J."/>
            <person name="Posewitz M.C."/>
        </authorList>
    </citation>
    <scope>NUCLEOTIDE SEQUENCE</scope>
    <source>
        <strain evidence="6">NIVA-4/92</strain>
    </source>
</reference>
<dbReference type="AlphaFoldDB" id="A0A8J6C807"/>
<evidence type="ECO:0000256" key="1">
    <source>
        <dbReference type="ARBA" id="ARBA00010541"/>
    </source>
</evidence>
<evidence type="ECO:0000313" key="6">
    <source>
        <dbReference type="EMBL" id="KAG8464992.1"/>
    </source>
</evidence>
<organism evidence="6 7">
    <name type="scientific">Diacronema lutheri</name>
    <name type="common">Unicellular marine alga</name>
    <name type="synonym">Monochrysis lutheri</name>
    <dbReference type="NCBI Taxonomy" id="2081491"/>
    <lineage>
        <taxon>Eukaryota</taxon>
        <taxon>Haptista</taxon>
        <taxon>Haptophyta</taxon>
        <taxon>Pavlovophyceae</taxon>
        <taxon>Pavlovales</taxon>
        <taxon>Pavlovaceae</taxon>
        <taxon>Diacronema</taxon>
    </lineage>
</organism>
<dbReference type="SUPFAM" id="SSF50494">
    <property type="entry name" value="Trypsin-like serine proteases"/>
    <property type="match status" value="1"/>
</dbReference>
<dbReference type="Gene3D" id="2.40.10.10">
    <property type="entry name" value="Trypsin-like serine proteases"/>
    <property type="match status" value="2"/>
</dbReference>
<comment type="caution">
    <text evidence="6">The sequence shown here is derived from an EMBL/GenBank/DDBJ whole genome shotgun (WGS) entry which is preliminary data.</text>
</comment>
<dbReference type="GO" id="GO:0004252">
    <property type="term" value="F:serine-type endopeptidase activity"/>
    <property type="evidence" value="ECO:0007669"/>
    <property type="project" value="InterPro"/>
</dbReference>
<dbReference type="SUPFAM" id="SSF50156">
    <property type="entry name" value="PDZ domain-like"/>
    <property type="match status" value="1"/>
</dbReference>
<evidence type="ECO:0000256" key="3">
    <source>
        <dbReference type="ARBA" id="ARBA00022801"/>
    </source>
</evidence>
<dbReference type="GO" id="GO:0006508">
    <property type="term" value="P:proteolysis"/>
    <property type="evidence" value="ECO:0007669"/>
    <property type="project" value="UniProtKB-KW"/>
</dbReference>
<proteinExistence type="inferred from homology"/>
<keyword evidence="3" id="KW-0378">Hydrolase</keyword>
<dbReference type="InterPro" id="IPR051201">
    <property type="entry name" value="Chloro_Bact_Ser_Proteases"/>
</dbReference>
<evidence type="ECO:0000259" key="5">
    <source>
        <dbReference type="SMART" id="SM00228"/>
    </source>
</evidence>
<dbReference type="SMART" id="SM00228">
    <property type="entry name" value="PDZ"/>
    <property type="match status" value="1"/>
</dbReference>
<dbReference type="Gene3D" id="2.30.42.10">
    <property type="match status" value="1"/>
</dbReference>
<protein>
    <recommendedName>
        <fullName evidence="5">PDZ domain-containing protein</fullName>
    </recommendedName>
</protein>
<dbReference type="PANTHER" id="PTHR43343:SF3">
    <property type="entry name" value="PROTEASE DO-LIKE 8, CHLOROPLASTIC"/>
    <property type="match status" value="1"/>
</dbReference>
<dbReference type="OMA" id="KVSEGVM"/>
<feature type="chain" id="PRO_5035165874" description="PDZ domain-containing protein" evidence="4">
    <location>
        <begin position="26"/>
        <end position="389"/>
    </location>
</feature>
<dbReference type="OrthoDB" id="4217619at2759"/>
<sequence length="389" mass="40058">MFRASGRRVLARSAIALGASAAATAACSAPAAGKGAPLAAPPAPDDAELSADELRTIGIFERSCESVVFITNLRVASGPSWFAAPPVLDSPSVPTGSGSGIVWDARGHIVTNYHVVAGATELTVTMPSQDVYPATVVGTDVDRDIAVLRVRPKQPLRPLPLGSSARLRVGQTTLAIGCPFGLDFTLTTGVISGLGRDIMGRTGRPIVGCIQTDAALNPGSSGGPLLDSSGRVIGVNVAILTMSGSSAGVGISMPIDAVRQSVDQIISRGHVLRPSLGVRMAPDDYVQRRLGVAGVLVFEVQPRSGADVAGMRGTSRTRSGELKLGDLIVRAGGKDVKTSLDLFKAMEAVQVGDSVELEVVELDDSDGLGLREKGRRKLSVKAGGLAAKL</sequence>
<feature type="signal peptide" evidence="4">
    <location>
        <begin position="1"/>
        <end position="25"/>
    </location>
</feature>
<evidence type="ECO:0000313" key="7">
    <source>
        <dbReference type="Proteomes" id="UP000751190"/>
    </source>
</evidence>
<keyword evidence="2" id="KW-0645">Protease</keyword>
<feature type="domain" description="PDZ" evidence="5">
    <location>
        <begin position="274"/>
        <end position="363"/>
    </location>
</feature>
<keyword evidence="4" id="KW-0732">Signal</keyword>
<dbReference type="PROSITE" id="PS51257">
    <property type="entry name" value="PROKAR_LIPOPROTEIN"/>
    <property type="match status" value="1"/>
</dbReference>
<evidence type="ECO:0000256" key="2">
    <source>
        <dbReference type="ARBA" id="ARBA00022670"/>
    </source>
</evidence>
<dbReference type="PRINTS" id="PR00834">
    <property type="entry name" value="PROTEASES2C"/>
</dbReference>
<dbReference type="EMBL" id="JAGTXO010000011">
    <property type="protein sequence ID" value="KAG8464992.1"/>
    <property type="molecule type" value="Genomic_DNA"/>
</dbReference>
<dbReference type="InterPro" id="IPR009003">
    <property type="entry name" value="Peptidase_S1_PA"/>
</dbReference>
<dbReference type="InterPro" id="IPR036034">
    <property type="entry name" value="PDZ_sf"/>
</dbReference>
<dbReference type="InterPro" id="IPR001478">
    <property type="entry name" value="PDZ"/>
</dbReference>
<evidence type="ECO:0000256" key="4">
    <source>
        <dbReference type="SAM" id="SignalP"/>
    </source>
</evidence>
<dbReference type="InterPro" id="IPR043504">
    <property type="entry name" value="Peptidase_S1_PA_chymotrypsin"/>
</dbReference>
<accession>A0A8J6C807</accession>
<dbReference type="InterPro" id="IPR001940">
    <property type="entry name" value="Peptidase_S1C"/>
</dbReference>
<keyword evidence="7" id="KW-1185">Reference proteome</keyword>
<gene>
    <name evidence="6" type="ORF">KFE25_012355</name>
</gene>
<dbReference type="PANTHER" id="PTHR43343">
    <property type="entry name" value="PEPTIDASE S12"/>
    <property type="match status" value="1"/>
</dbReference>
<dbReference type="Pfam" id="PF13365">
    <property type="entry name" value="Trypsin_2"/>
    <property type="match status" value="1"/>
</dbReference>
<name>A0A8J6C807_DIALT</name>
<dbReference type="Proteomes" id="UP000751190">
    <property type="component" value="Unassembled WGS sequence"/>
</dbReference>